<dbReference type="Proteomes" id="UP000291020">
    <property type="component" value="Unassembled WGS sequence"/>
</dbReference>
<dbReference type="InterPro" id="IPR039421">
    <property type="entry name" value="Type_1_exporter"/>
</dbReference>
<keyword evidence="3 5" id="KW-1133">Transmembrane helix</keyword>
<dbReference type="InterPro" id="IPR036640">
    <property type="entry name" value="ABC1_TM_sf"/>
</dbReference>
<keyword evidence="2 5" id="KW-0812">Transmembrane</keyword>
<dbReference type="Gene3D" id="1.20.1560.10">
    <property type="entry name" value="ABC transporter type 1, transmembrane domain"/>
    <property type="match status" value="1"/>
</dbReference>
<evidence type="ECO:0000256" key="2">
    <source>
        <dbReference type="ARBA" id="ARBA00022692"/>
    </source>
</evidence>
<dbReference type="PROSITE" id="PS50929">
    <property type="entry name" value="ABC_TM1F"/>
    <property type="match status" value="1"/>
</dbReference>
<reference evidence="7" key="3">
    <citation type="submission" date="2025-09" db="UniProtKB">
        <authorList>
            <consortium name="Ensembl"/>
        </authorList>
    </citation>
    <scope>IDENTIFICATION</scope>
</reference>
<reference evidence="7" key="2">
    <citation type="submission" date="2025-08" db="UniProtKB">
        <authorList>
            <consortium name="Ensembl"/>
        </authorList>
    </citation>
    <scope>IDENTIFICATION</scope>
</reference>
<dbReference type="SUPFAM" id="SSF90123">
    <property type="entry name" value="ABC transporter transmembrane region"/>
    <property type="match status" value="1"/>
</dbReference>
<evidence type="ECO:0000256" key="3">
    <source>
        <dbReference type="ARBA" id="ARBA00022989"/>
    </source>
</evidence>
<dbReference type="STRING" id="38772.ENSGAGP00000011213"/>
<evidence type="ECO:0000256" key="4">
    <source>
        <dbReference type="ARBA" id="ARBA00023136"/>
    </source>
</evidence>
<dbReference type="AlphaFoldDB" id="A0A452H8Z1"/>
<evidence type="ECO:0000259" key="6">
    <source>
        <dbReference type="PROSITE" id="PS50929"/>
    </source>
</evidence>
<feature type="transmembrane region" description="Helical" evidence="5">
    <location>
        <begin position="83"/>
        <end position="105"/>
    </location>
</feature>
<dbReference type="InterPro" id="IPR011527">
    <property type="entry name" value="ABC1_TM_dom"/>
</dbReference>
<comment type="subcellular location">
    <subcellularLocation>
        <location evidence="1">Membrane</location>
        <topology evidence="1">Multi-pass membrane protein</topology>
    </subcellularLocation>
</comment>
<protein>
    <recommendedName>
        <fullName evidence="6">ABC transmembrane type-1 domain-containing protein</fullName>
    </recommendedName>
</protein>
<feature type="transmembrane region" description="Helical" evidence="5">
    <location>
        <begin position="28"/>
        <end position="52"/>
    </location>
</feature>
<dbReference type="PANTHER" id="PTHR43394">
    <property type="entry name" value="ATP-DEPENDENT PERMEASE MDL1, MITOCHONDRIAL"/>
    <property type="match status" value="1"/>
</dbReference>
<accession>A0A452H8Z1</accession>
<dbReference type="GO" id="GO:0015421">
    <property type="term" value="F:ABC-type oligopeptide transporter activity"/>
    <property type="evidence" value="ECO:0007669"/>
    <property type="project" value="TreeGrafter"/>
</dbReference>
<dbReference type="GO" id="GO:0005743">
    <property type="term" value="C:mitochondrial inner membrane"/>
    <property type="evidence" value="ECO:0007669"/>
    <property type="project" value="TreeGrafter"/>
</dbReference>
<dbReference type="GO" id="GO:0090374">
    <property type="term" value="P:oligopeptide export from mitochondrion"/>
    <property type="evidence" value="ECO:0007669"/>
    <property type="project" value="TreeGrafter"/>
</dbReference>
<reference evidence="8" key="1">
    <citation type="journal article" date="2017" name="PLoS ONE">
        <title>The Agassiz's desert tortoise genome provides a resource for the conservation of a threatened species.</title>
        <authorList>
            <person name="Tollis M."/>
            <person name="DeNardo D.F."/>
            <person name="Cornelius J.A."/>
            <person name="Dolby G.A."/>
            <person name="Edwards T."/>
            <person name="Henen B.T."/>
            <person name="Karl A.E."/>
            <person name="Murphy R.W."/>
            <person name="Kusumi K."/>
        </authorList>
    </citation>
    <scope>NUCLEOTIDE SEQUENCE [LARGE SCALE GENOMIC DNA]</scope>
</reference>
<dbReference type="PANTHER" id="PTHR43394:SF20">
    <property type="entry name" value="ATP BINDING CASSETTE SUBFAMILY B MEMBER 5"/>
    <property type="match status" value="1"/>
</dbReference>
<sequence>MSCQGMRNDWPENPWQCIHFGCANWLDIISMIIGLIAAVANGTGLPLIIVVFGEMANSFSSTFVNPWNSLLNEVTKSIYYRFAYYYVGIGFAIVTLSTIRVWTFFTSAARQTARIHEKFFFTVLHQEMAWFDTSQIGTLNTRLTE</sequence>
<name>A0A452H8Z1_9SAUR</name>
<dbReference type="Ensembl" id="ENSGAGT00000012843.1">
    <property type="protein sequence ID" value="ENSGAGP00000011213.1"/>
    <property type="gene ID" value="ENSGAGG00000008678.1"/>
</dbReference>
<evidence type="ECO:0000313" key="7">
    <source>
        <dbReference type="Ensembl" id="ENSGAGP00000011213.1"/>
    </source>
</evidence>
<evidence type="ECO:0000313" key="8">
    <source>
        <dbReference type="Proteomes" id="UP000291020"/>
    </source>
</evidence>
<keyword evidence="4 5" id="KW-0472">Membrane</keyword>
<keyword evidence="8" id="KW-1185">Reference proteome</keyword>
<proteinExistence type="predicted"/>
<evidence type="ECO:0000256" key="5">
    <source>
        <dbReference type="SAM" id="Phobius"/>
    </source>
</evidence>
<feature type="domain" description="ABC transmembrane type-1" evidence="6">
    <location>
        <begin position="32"/>
        <end position="145"/>
    </location>
</feature>
<evidence type="ECO:0000256" key="1">
    <source>
        <dbReference type="ARBA" id="ARBA00004141"/>
    </source>
</evidence>
<dbReference type="GO" id="GO:0005524">
    <property type="term" value="F:ATP binding"/>
    <property type="evidence" value="ECO:0007669"/>
    <property type="project" value="InterPro"/>
</dbReference>
<dbReference type="Pfam" id="PF00664">
    <property type="entry name" value="ABC_membrane"/>
    <property type="match status" value="1"/>
</dbReference>
<organism evidence="7 8">
    <name type="scientific">Gopherus agassizii</name>
    <name type="common">Agassiz's desert tortoise</name>
    <dbReference type="NCBI Taxonomy" id="38772"/>
    <lineage>
        <taxon>Eukaryota</taxon>
        <taxon>Metazoa</taxon>
        <taxon>Chordata</taxon>
        <taxon>Craniata</taxon>
        <taxon>Vertebrata</taxon>
        <taxon>Euteleostomi</taxon>
        <taxon>Archelosauria</taxon>
        <taxon>Testudinata</taxon>
        <taxon>Testudines</taxon>
        <taxon>Cryptodira</taxon>
        <taxon>Durocryptodira</taxon>
        <taxon>Testudinoidea</taxon>
        <taxon>Testudinidae</taxon>
        <taxon>Gopherus</taxon>
    </lineage>
</organism>